<dbReference type="EMBL" id="SDPP02000007">
    <property type="protein sequence ID" value="KAA1372476.1"/>
    <property type="molecule type" value="Genomic_DNA"/>
</dbReference>
<evidence type="ECO:0000313" key="14">
    <source>
        <dbReference type="EMBL" id="KAA1372476.1"/>
    </source>
</evidence>
<evidence type="ECO:0000256" key="3">
    <source>
        <dbReference type="ARBA" id="ARBA00022679"/>
    </source>
</evidence>
<dbReference type="GO" id="GO:0005737">
    <property type="term" value="C:cytoplasm"/>
    <property type="evidence" value="ECO:0007669"/>
    <property type="project" value="TreeGrafter"/>
</dbReference>
<comment type="catalytic activity">
    <reaction evidence="7 10 11">
        <text>4-methyl-5-(2-phosphooxyethyl)-thiazole + 4-amino-2-methyl-5-(diphosphooxymethyl)pyrimidine + H(+) = thiamine phosphate + diphosphate</text>
        <dbReference type="Rhea" id="RHEA:22328"/>
        <dbReference type="ChEBI" id="CHEBI:15378"/>
        <dbReference type="ChEBI" id="CHEBI:33019"/>
        <dbReference type="ChEBI" id="CHEBI:37575"/>
        <dbReference type="ChEBI" id="CHEBI:57841"/>
        <dbReference type="ChEBI" id="CHEBI:58296"/>
        <dbReference type="EC" id="2.5.1.3"/>
    </reaction>
</comment>
<dbReference type="SUPFAM" id="SSF51391">
    <property type="entry name" value="Thiamin phosphate synthase"/>
    <property type="match status" value="1"/>
</dbReference>
<evidence type="ECO:0000256" key="2">
    <source>
        <dbReference type="ARBA" id="ARBA00005165"/>
    </source>
</evidence>
<evidence type="ECO:0000256" key="1">
    <source>
        <dbReference type="ARBA" id="ARBA00003814"/>
    </source>
</evidence>
<dbReference type="CDD" id="cd00564">
    <property type="entry name" value="TMP_TenI"/>
    <property type="match status" value="1"/>
</dbReference>
<feature type="binding site" evidence="10">
    <location>
        <position position="66"/>
    </location>
    <ligand>
        <name>Mg(2+)</name>
        <dbReference type="ChEBI" id="CHEBI:18420"/>
    </ligand>
</feature>
<comment type="caution">
    <text evidence="14">The sequence shown here is derived from an EMBL/GenBank/DDBJ whole genome shotgun (WGS) entry which is preliminary data.</text>
</comment>
<dbReference type="Proteomes" id="UP001515100">
    <property type="component" value="Unassembled WGS sequence"/>
</dbReference>
<dbReference type="UniPathway" id="UPA00060">
    <property type="reaction ID" value="UER00141"/>
</dbReference>
<evidence type="ECO:0000256" key="9">
    <source>
        <dbReference type="ARBA" id="ARBA00047883"/>
    </source>
</evidence>
<dbReference type="OrthoDB" id="3243336at2"/>
<evidence type="ECO:0000256" key="4">
    <source>
        <dbReference type="ARBA" id="ARBA00022723"/>
    </source>
</evidence>
<proteinExistence type="inferred from homology"/>
<feature type="binding site" evidence="10">
    <location>
        <position position="162"/>
    </location>
    <ligand>
        <name>2-[(2R,5Z)-2-carboxy-4-methylthiazol-5(2H)-ylidene]ethyl phosphate</name>
        <dbReference type="ChEBI" id="CHEBI:62899"/>
    </ligand>
</feature>
<comment type="catalytic activity">
    <reaction evidence="9 10 11">
        <text>2-[(2R,5Z)-2-carboxy-4-methylthiazol-5(2H)-ylidene]ethyl phosphate + 4-amino-2-methyl-5-(diphosphooxymethyl)pyrimidine + 2 H(+) = thiamine phosphate + CO2 + diphosphate</text>
        <dbReference type="Rhea" id="RHEA:47844"/>
        <dbReference type="ChEBI" id="CHEBI:15378"/>
        <dbReference type="ChEBI" id="CHEBI:16526"/>
        <dbReference type="ChEBI" id="CHEBI:33019"/>
        <dbReference type="ChEBI" id="CHEBI:37575"/>
        <dbReference type="ChEBI" id="CHEBI:57841"/>
        <dbReference type="ChEBI" id="CHEBI:62899"/>
        <dbReference type="EC" id="2.5.1.3"/>
    </reaction>
</comment>
<evidence type="ECO:0000256" key="6">
    <source>
        <dbReference type="ARBA" id="ARBA00022977"/>
    </source>
</evidence>
<dbReference type="InterPro" id="IPR034291">
    <property type="entry name" value="TMP_synthase"/>
</dbReference>
<feature type="binding site" evidence="10">
    <location>
        <position position="83"/>
    </location>
    <ligand>
        <name>Mg(2+)</name>
        <dbReference type="ChEBI" id="CHEBI:18420"/>
    </ligand>
</feature>
<dbReference type="GO" id="GO:0000287">
    <property type="term" value="F:magnesium ion binding"/>
    <property type="evidence" value="ECO:0007669"/>
    <property type="project" value="UniProtKB-UniRule"/>
</dbReference>
<evidence type="ECO:0000256" key="10">
    <source>
        <dbReference type="HAMAP-Rule" id="MF_00097"/>
    </source>
</evidence>
<comment type="function">
    <text evidence="1 10">Condenses 4-methyl-5-(beta-hydroxyethyl)thiazole monophosphate (THZ-P) and 2-methyl-4-amino-5-hydroxymethyl pyrimidine pyrophosphate (HMP-PP) to form thiamine monophosphate (TMP).</text>
</comment>
<evidence type="ECO:0000256" key="11">
    <source>
        <dbReference type="RuleBase" id="RU003826"/>
    </source>
</evidence>
<keyword evidence="4 10" id="KW-0479">Metal-binding</keyword>
<dbReference type="InterPro" id="IPR022998">
    <property type="entry name" value="ThiamineP_synth_TenI"/>
</dbReference>
<dbReference type="PANTHER" id="PTHR20857:SF15">
    <property type="entry name" value="THIAMINE-PHOSPHATE SYNTHASE"/>
    <property type="match status" value="1"/>
</dbReference>
<keyword evidence="6 10" id="KW-0784">Thiamine biosynthesis</keyword>
<comment type="catalytic activity">
    <reaction evidence="8 10 11">
        <text>2-(2-carboxy-4-methylthiazol-5-yl)ethyl phosphate + 4-amino-2-methyl-5-(diphosphooxymethyl)pyrimidine + 2 H(+) = thiamine phosphate + CO2 + diphosphate</text>
        <dbReference type="Rhea" id="RHEA:47848"/>
        <dbReference type="ChEBI" id="CHEBI:15378"/>
        <dbReference type="ChEBI" id="CHEBI:16526"/>
        <dbReference type="ChEBI" id="CHEBI:33019"/>
        <dbReference type="ChEBI" id="CHEBI:37575"/>
        <dbReference type="ChEBI" id="CHEBI:57841"/>
        <dbReference type="ChEBI" id="CHEBI:62890"/>
        <dbReference type="EC" id="2.5.1.3"/>
    </reaction>
</comment>
<dbReference type="GO" id="GO:0009229">
    <property type="term" value="P:thiamine diphosphate biosynthetic process"/>
    <property type="evidence" value="ECO:0007669"/>
    <property type="project" value="UniProtKB-UniRule"/>
</dbReference>
<reference evidence="14" key="1">
    <citation type="submission" date="2019-09" db="EMBL/GenBank/DDBJ databases">
        <authorList>
            <person name="Li J."/>
        </authorList>
    </citation>
    <scope>NUCLEOTIDE SEQUENCE [LARGE SCALE GENOMIC DNA]</scope>
    <source>
        <strain evidence="14">NRBC 14897</strain>
    </source>
</reference>
<evidence type="ECO:0000256" key="8">
    <source>
        <dbReference type="ARBA" id="ARBA00047851"/>
    </source>
</evidence>
<feature type="binding site" evidence="10">
    <location>
        <begin position="182"/>
        <end position="183"/>
    </location>
    <ligand>
        <name>2-[(2R,5Z)-2-carboxy-4-methylthiazol-5(2H)-ylidene]ethyl phosphate</name>
        <dbReference type="ChEBI" id="CHEBI:62899"/>
    </ligand>
</feature>
<gene>
    <name evidence="10 14" type="primary">thiE</name>
    <name evidence="14" type="ORF">ESP62_018925</name>
</gene>
<evidence type="ECO:0000256" key="7">
    <source>
        <dbReference type="ARBA" id="ARBA00047334"/>
    </source>
</evidence>
<accession>A0A641AH87</accession>
<dbReference type="AlphaFoldDB" id="A0A641AH87"/>
<dbReference type="Gene3D" id="3.20.20.70">
    <property type="entry name" value="Aldolase class I"/>
    <property type="match status" value="1"/>
</dbReference>
<comment type="pathway">
    <text evidence="2 10 12">Cofactor biosynthesis; thiamine diphosphate biosynthesis; thiamine phosphate from 4-amino-2-methyl-5-diphosphomethylpyrimidine and 4-methyl-5-(2-phosphoethyl)-thiazole: step 1/1.</text>
</comment>
<evidence type="ECO:0000313" key="15">
    <source>
        <dbReference type="Proteomes" id="UP001515100"/>
    </source>
</evidence>
<dbReference type="GO" id="GO:0009228">
    <property type="term" value="P:thiamine biosynthetic process"/>
    <property type="evidence" value="ECO:0007669"/>
    <property type="project" value="UniProtKB-KW"/>
</dbReference>
<dbReference type="PANTHER" id="PTHR20857">
    <property type="entry name" value="THIAMINE-PHOSPHATE PYROPHOSPHORYLASE"/>
    <property type="match status" value="1"/>
</dbReference>
<evidence type="ECO:0000256" key="5">
    <source>
        <dbReference type="ARBA" id="ARBA00022842"/>
    </source>
</evidence>
<comment type="cofactor">
    <cofactor evidence="10">
        <name>Mg(2+)</name>
        <dbReference type="ChEBI" id="CHEBI:18420"/>
    </cofactor>
    <text evidence="10">Binds 1 Mg(2+) ion per subunit.</text>
</comment>
<feature type="binding site" evidence="10">
    <location>
        <position position="102"/>
    </location>
    <ligand>
        <name>4-amino-2-methyl-5-(diphosphooxymethyl)pyrimidine</name>
        <dbReference type="ChEBI" id="CHEBI:57841"/>
    </ligand>
</feature>
<dbReference type="RefSeq" id="WP_129185887.1">
    <property type="nucleotide sequence ID" value="NZ_JAGIOG010000001.1"/>
</dbReference>
<sequence>MTIDLRLYLVTDPGTERLDDVVAAAVSGGATCVQVRDKHATTRALTDRARALRATLPAHVAVIVDDDVEAARAVDGVHVGTGDVPPSVARATLGPDAVIGWSINHLDQLGDDTQLAACDYVAVSPVWATVTKPDATEPFGLAGVRAVADLLARRLPLVAIGGIDLDRTADVVRAGADGVAVVSAICGAADPRSAAEHLRRVVDAALAETAAVR</sequence>
<dbReference type="Pfam" id="PF02581">
    <property type="entry name" value="TMP-TENI"/>
    <property type="match status" value="1"/>
</dbReference>
<feature type="domain" description="Thiamine phosphate synthase/TenI" evidence="13">
    <location>
        <begin position="7"/>
        <end position="185"/>
    </location>
</feature>
<feature type="binding site" evidence="10">
    <location>
        <position position="65"/>
    </location>
    <ligand>
        <name>4-amino-2-methyl-5-(diphosphooxymethyl)pyrimidine</name>
        <dbReference type="ChEBI" id="CHEBI:57841"/>
    </ligand>
</feature>
<protein>
    <recommendedName>
        <fullName evidence="10">Thiamine-phosphate synthase</fullName>
        <shortName evidence="10">TP synthase</shortName>
        <shortName evidence="10">TPS</shortName>
        <ecNumber evidence="10">2.5.1.3</ecNumber>
    </recommendedName>
    <alternativeName>
        <fullName evidence="10">Thiamine-phosphate pyrophosphorylase</fullName>
        <shortName evidence="10">TMP pyrophosphorylase</shortName>
        <shortName evidence="10">TMP-PPase</shortName>
    </alternativeName>
</protein>
<dbReference type="GO" id="GO:0004789">
    <property type="term" value="F:thiamine-phosphate diphosphorylase activity"/>
    <property type="evidence" value="ECO:0007669"/>
    <property type="project" value="UniProtKB-UniRule"/>
</dbReference>
<name>A0A641AH87_9ACTN</name>
<dbReference type="NCBIfam" id="TIGR00693">
    <property type="entry name" value="thiE"/>
    <property type="match status" value="1"/>
</dbReference>
<evidence type="ECO:0000256" key="12">
    <source>
        <dbReference type="RuleBase" id="RU004253"/>
    </source>
</evidence>
<dbReference type="EC" id="2.5.1.3" evidence="10"/>
<keyword evidence="5 10" id="KW-0460">Magnesium</keyword>
<organism evidence="14 15">
    <name type="scientific">Aeromicrobium fastidiosum</name>
    <dbReference type="NCBI Taxonomy" id="52699"/>
    <lineage>
        <taxon>Bacteria</taxon>
        <taxon>Bacillati</taxon>
        <taxon>Actinomycetota</taxon>
        <taxon>Actinomycetes</taxon>
        <taxon>Propionibacteriales</taxon>
        <taxon>Nocardioidaceae</taxon>
        <taxon>Aeromicrobium</taxon>
    </lineage>
</organism>
<feature type="binding site" evidence="10">
    <location>
        <position position="132"/>
    </location>
    <ligand>
        <name>4-amino-2-methyl-5-(diphosphooxymethyl)pyrimidine</name>
        <dbReference type="ChEBI" id="CHEBI:57841"/>
    </ligand>
</feature>
<dbReference type="HAMAP" id="MF_00097">
    <property type="entry name" value="TMP_synthase"/>
    <property type="match status" value="1"/>
</dbReference>
<keyword evidence="15" id="KW-1185">Reference proteome</keyword>
<feature type="binding site" evidence="10">
    <location>
        <begin position="129"/>
        <end position="131"/>
    </location>
    <ligand>
        <name>2-[(2R,5Z)-2-carboxy-4-methylthiazol-5(2H)-ylidene]ethyl phosphate</name>
        <dbReference type="ChEBI" id="CHEBI:62899"/>
    </ligand>
</feature>
<comment type="similarity">
    <text evidence="10 11">Belongs to the thiamine-phosphate synthase family.</text>
</comment>
<dbReference type="InterPro" id="IPR013785">
    <property type="entry name" value="Aldolase_TIM"/>
</dbReference>
<feature type="binding site" evidence="10">
    <location>
        <begin position="34"/>
        <end position="38"/>
    </location>
    <ligand>
        <name>4-amino-2-methyl-5-(diphosphooxymethyl)pyrimidine</name>
        <dbReference type="ChEBI" id="CHEBI:57841"/>
    </ligand>
</feature>
<keyword evidence="3 10" id="KW-0808">Transferase</keyword>
<evidence type="ECO:0000259" key="13">
    <source>
        <dbReference type="Pfam" id="PF02581"/>
    </source>
</evidence>
<dbReference type="InterPro" id="IPR036206">
    <property type="entry name" value="ThiamineP_synth_sf"/>
</dbReference>